<proteinExistence type="predicted"/>
<evidence type="ECO:0000313" key="3">
    <source>
        <dbReference type="Proteomes" id="UP000199377"/>
    </source>
</evidence>
<dbReference type="InterPro" id="IPR006311">
    <property type="entry name" value="TAT_signal"/>
</dbReference>
<keyword evidence="3" id="KW-1185">Reference proteome</keyword>
<name>A0A1I3CWN4_9RHOB</name>
<reference evidence="2 3" key="1">
    <citation type="submission" date="2016-10" db="EMBL/GenBank/DDBJ databases">
        <authorList>
            <person name="de Groot N.N."/>
        </authorList>
    </citation>
    <scope>NUCLEOTIDE SEQUENCE [LARGE SCALE GENOMIC DNA]</scope>
    <source>
        <strain evidence="2 3">CGMCC 1.11030</strain>
    </source>
</reference>
<keyword evidence="1" id="KW-0732">Signal</keyword>
<evidence type="ECO:0000256" key="1">
    <source>
        <dbReference type="SAM" id="SignalP"/>
    </source>
</evidence>
<feature type="chain" id="PRO_5011721923" description="MetA-pathway of phenol degradation" evidence="1">
    <location>
        <begin position="35"/>
        <end position="278"/>
    </location>
</feature>
<dbReference type="STRING" id="1114924.SAMN05216258_102254"/>
<accession>A0A1I3CWN4</accession>
<dbReference type="RefSeq" id="WP_218160947.1">
    <property type="nucleotide sequence ID" value="NZ_FOQH01000002.1"/>
</dbReference>
<dbReference type="EMBL" id="FOQH01000002">
    <property type="protein sequence ID" value="SFH78875.1"/>
    <property type="molecule type" value="Genomic_DNA"/>
</dbReference>
<feature type="signal peptide" evidence="1">
    <location>
        <begin position="1"/>
        <end position="34"/>
    </location>
</feature>
<dbReference type="Proteomes" id="UP000199377">
    <property type="component" value="Unassembled WGS sequence"/>
</dbReference>
<protein>
    <recommendedName>
        <fullName evidence="4">MetA-pathway of phenol degradation</fullName>
    </recommendedName>
</protein>
<evidence type="ECO:0008006" key="4">
    <source>
        <dbReference type="Google" id="ProtNLM"/>
    </source>
</evidence>
<dbReference type="AlphaFoldDB" id="A0A1I3CWN4"/>
<gene>
    <name evidence="2" type="ORF">SAMN05216258_102254</name>
</gene>
<evidence type="ECO:0000313" key="2">
    <source>
        <dbReference type="EMBL" id="SFH78875.1"/>
    </source>
</evidence>
<dbReference type="PROSITE" id="PS51318">
    <property type="entry name" value="TAT"/>
    <property type="match status" value="1"/>
</dbReference>
<organism evidence="2 3">
    <name type="scientific">Albimonas pacifica</name>
    <dbReference type="NCBI Taxonomy" id="1114924"/>
    <lineage>
        <taxon>Bacteria</taxon>
        <taxon>Pseudomonadati</taxon>
        <taxon>Pseudomonadota</taxon>
        <taxon>Alphaproteobacteria</taxon>
        <taxon>Rhodobacterales</taxon>
        <taxon>Paracoccaceae</taxon>
        <taxon>Albimonas</taxon>
    </lineage>
</organism>
<sequence length="278" mass="29281">MPTASFRPQPFPSRRGAAALAAGLAATLSAAAPAAAQESAEELAKKLANPVASLISVPFQFNWDGGYGPQDGQKAFVNIQPVVPIDLNEDWNLISRTILPVAWQDDVVPGTDQFGLGDVVQSLFVSPKSTASGLIWGVGPVALIPTATDDALGAGKFGLGPTAVVLKQFGPWTVGALANHIWSVAGEGGRDEVNASFVQPFVNYTWPSAASAFLNTEATYDWTTGQWAVPINVGVNQLTTIGDQKVQFGLGARWWAESPRGGPEGVGVRFNVILLFPR</sequence>